<dbReference type="AlphaFoldDB" id="A0AAW1Q3T6"/>
<dbReference type="Gene3D" id="3.40.50.300">
    <property type="entry name" value="P-loop containing nucleotide triphosphate hydrolases"/>
    <property type="match status" value="1"/>
</dbReference>
<dbReference type="SUPFAM" id="SSF52540">
    <property type="entry name" value="P-loop containing nucleoside triphosphate hydrolases"/>
    <property type="match status" value="1"/>
</dbReference>
<feature type="region of interest" description="Disordered" evidence="1">
    <location>
        <begin position="259"/>
        <end position="310"/>
    </location>
</feature>
<proteinExistence type="predicted"/>
<feature type="compositionally biased region" description="Polar residues" evidence="1">
    <location>
        <begin position="283"/>
        <end position="304"/>
    </location>
</feature>
<feature type="region of interest" description="Disordered" evidence="1">
    <location>
        <begin position="160"/>
        <end position="241"/>
    </location>
</feature>
<evidence type="ECO:0000259" key="2">
    <source>
        <dbReference type="PROSITE" id="PS50053"/>
    </source>
</evidence>
<feature type="domain" description="Ubiquitin-like" evidence="2">
    <location>
        <begin position="342"/>
        <end position="381"/>
    </location>
</feature>
<comment type="caution">
    <text evidence="3">The sequence shown here is derived from an EMBL/GenBank/DDBJ whole genome shotgun (WGS) entry which is preliminary data.</text>
</comment>
<gene>
    <name evidence="3" type="ORF">WJX72_006344</name>
</gene>
<sequence length="721" mass="77216">MAPATGSTPACTSCKLERLSLLYGTTWKAYQEAPGPNVLPAPHLWGSVAPTVGAPSTSVPVPQTADQRLVQLAAQGKIPPAPQRPCTWRSQRAGSLAGAQHLATPPTSSRGRAVLEERAMPTCCASSLALSNYYAVLAGVDQVAPPALSKDHQALLEHGRGKTKPAHMHDARQTWSPEPAAADCGPDKGLPATSTKAAQAPKAKAKEGKCTRHGSRRKQRSLGQQRHQGQTAPTTPSLFGAGPSPAATVVCMACTDTPGTSSSGSFQASHRPSLLHSIGGSAQRGSGYTASTRTHTTKASQPSTHGPGVCEAPGRPDHHNRHQHERLRCDTQAHVPTAVRWPMHEIALEYGGRWLVGGRPMSAYGVSPGATIHQRGRLRGGVPGGDGASAPGLDSQQPTGATLPGGLNAIWVSSSTARQGPKRKNVSYALVERVEDTKDATWRLTRLQPPVTLARIADKITEDVDCQTLLEFNLEVQVEGVSNWCKFKDLEDEDVPGGECALRVTVVTPRAGLADRYAGDAAEHAGLASRRQAGGQATAPRAIELQHLAARPLDPAFRWQEADRLLLKTFGPALDAQLARSRAHAAPPAKVSGEIVEDIGRSFPFVQREREVRAFVEDLRHLHGYHLQQNEGADIGSPPPPCDFTAAYERAPHLQLFLGPPGVGKTTLLRKLAPCIMDELDADPRWLKDSDVFRTALRSSMRAPIPFVFDLDLYKHVKDEF</sequence>
<evidence type="ECO:0000313" key="3">
    <source>
        <dbReference type="EMBL" id="KAK9816870.1"/>
    </source>
</evidence>
<dbReference type="Proteomes" id="UP001489004">
    <property type="component" value="Unassembled WGS sequence"/>
</dbReference>
<dbReference type="InterPro" id="IPR027417">
    <property type="entry name" value="P-loop_NTPase"/>
</dbReference>
<reference evidence="3 4" key="1">
    <citation type="journal article" date="2024" name="Nat. Commun.">
        <title>Phylogenomics reveals the evolutionary origins of lichenization in chlorophyte algae.</title>
        <authorList>
            <person name="Puginier C."/>
            <person name="Libourel C."/>
            <person name="Otte J."/>
            <person name="Skaloud P."/>
            <person name="Haon M."/>
            <person name="Grisel S."/>
            <person name="Petersen M."/>
            <person name="Berrin J.G."/>
            <person name="Delaux P.M."/>
            <person name="Dal Grande F."/>
            <person name="Keller J."/>
        </authorList>
    </citation>
    <scope>NUCLEOTIDE SEQUENCE [LARGE SCALE GENOMIC DNA]</scope>
    <source>
        <strain evidence="3 4">SAG 2043</strain>
    </source>
</reference>
<dbReference type="PROSITE" id="PS50053">
    <property type="entry name" value="UBIQUITIN_2"/>
    <property type="match status" value="1"/>
</dbReference>
<dbReference type="InterPro" id="IPR000626">
    <property type="entry name" value="Ubiquitin-like_dom"/>
</dbReference>
<accession>A0AAW1Q3T6</accession>
<name>A0AAW1Q3T6_9CHLO</name>
<keyword evidence="4" id="KW-1185">Reference proteome</keyword>
<evidence type="ECO:0000256" key="1">
    <source>
        <dbReference type="SAM" id="MobiDB-lite"/>
    </source>
</evidence>
<feature type="region of interest" description="Disordered" evidence="1">
    <location>
        <begin position="377"/>
        <end position="402"/>
    </location>
</feature>
<dbReference type="InterPro" id="IPR029071">
    <property type="entry name" value="Ubiquitin-like_domsf"/>
</dbReference>
<evidence type="ECO:0000313" key="4">
    <source>
        <dbReference type="Proteomes" id="UP001489004"/>
    </source>
</evidence>
<feature type="compositionally biased region" description="Basic residues" evidence="1">
    <location>
        <begin position="211"/>
        <end position="220"/>
    </location>
</feature>
<feature type="compositionally biased region" description="Polar residues" evidence="1">
    <location>
        <begin position="221"/>
        <end position="237"/>
    </location>
</feature>
<dbReference type="EMBL" id="JALJOR010000005">
    <property type="protein sequence ID" value="KAK9816870.1"/>
    <property type="molecule type" value="Genomic_DNA"/>
</dbReference>
<dbReference type="SUPFAM" id="SSF54236">
    <property type="entry name" value="Ubiquitin-like"/>
    <property type="match status" value="1"/>
</dbReference>
<feature type="compositionally biased region" description="Polar residues" evidence="1">
    <location>
        <begin position="259"/>
        <end position="270"/>
    </location>
</feature>
<organism evidence="3 4">
    <name type="scientific">[Myrmecia] bisecta</name>
    <dbReference type="NCBI Taxonomy" id="41462"/>
    <lineage>
        <taxon>Eukaryota</taxon>
        <taxon>Viridiplantae</taxon>
        <taxon>Chlorophyta</taxon>
        <taxon>core chlorophytes</taxon>
        <taxon>Trebouxiophyceae</taxon>
        <taxon>Trebouxiales</taxon>
        <taxon>Trebouxiaceae</taxon>
        <taxon>Myrmecia</taxon>
    </lineage>
</organism>
<protein>
    <recommendedName>
        <fullName evidence="2">Ubiquitin-like domain-containing protein</fullName>
    </recommendedName>
</protein>